<name>A0A0L1KFP5_9SPHN</name>
<dbReference type="PANTHER" id="PTHR19328:SF75">
    <property type="entry name" value="ALDOSE SUGAR DEHYDROGENASE YLII"/>
    <property type="match status" value="1"/>
</dbReference>
<feature type="chain" id="PRO_5005554422" evidence="1">
    <location>
        <begin position="28"/>
        <end position="395"/>
    </location>
</feature>
<dbReference type="SUPFAM" id="SSF50952">
    <property type="entry name" value="Soluble quinoprotein glucose dehydrogenase"/>
    <property type="match status" value="1"/>
</dbReference>
<dbReference type="RefSeq" id="WP_050599825.1">
    <property type="nucleotide sequence ID" value="NZ_JYNE01000021.1"/>
</dbReference>
<dbReference type="AlphaFoldDB" id="A0A0L1KFP5"/>
<dbReference type="Pfam" id="PF07995">
    <property type="entry name" value="GSDH"/>
    <property type="match status" value="1"/>
</dbReference>
<organism evidence="3 4">
    <name type="scientific">Qipengyuania citrea LAMA 915</name>
    <dbReference type="NCBI Taxonomy" id="1306953"/>
    <lineage>
        <taxon>Bacteria</taxon>
        <taxon>Pseudomonadati</taxon>
        <taxon>Pseudomonadota</taxon>
        <taxon>Alphaproteobacteria</taxon>
        <taxon>Sphingomonadales</taxon>
        <taxon>Erythrobacteraceae</taxon>
        <taxon>Qipengyuania</taxon>
    </lineage>
</organism>
<accession>A0A0L1KFP5</accession>
<proteinExistence type="predicted"/>
<sequence>MKRTSIPKPFWALTLSPLLLAASCGYAGSGDSPPAQGAAAGDPAGAWDGDFAIAEHGSFSEPWASAFIPGTSMLFITEKPGTAKVYDTAQDRLMTVSGLPQVDYGGQGGLGEVAFLPGESANAVGTRTIYLTWAEAGEGDTRGAALGRGTLSCPLADSCRIDDLAVIWRQSPKVTGRGHYSHRIAFSPDRQHIFLASGDRQKMEPAQDRQSHLGKIVRLELDGTPAGDGAIDGALDDVWSMGHRNILGMDFDAQGRLWEIEHGPKGGDELNVVRKGANYGWPQRSNGVHYDGDPITDHSADDGFAKPAVNWTPVIAPGNMVFYSGTLFDGLAGDLLIAGLKSEAIVRVATDGDSAREVARYDMGERIRQIVEGPDGALWVLEDGDGGRLLELRPG</sequence>
<dbReference type="PATRIC" id="fig|1306953.7.peg.1157"/>
<comment type="caution">
    <text evidence="3">The sequence shown here is derived from an EMBL/GenBank/DDBJ whole genome shotgun (WGS) entry which is preliminary data.</text>
</comment>
<dbReference type="STRING" id="1306953.J121_1128"/>
<evidence type="ECO:0000313" key="4">
    <source>
        <dbReference type="Proteomes" id="UP000037446"/>
    </source>
</evidence>
<protein>
    <submittedName>
        <fullName evidence="3">PQQ-dependent oxidoreductase, gdhB family</fullName>
    </submittedName>
</protein>
<gene>
    <name evidence="3" type="ORF">J121_1128</name>
</gene>
<evidence type="ECO:0000313" key="3">
    <source>
        <dbReference type="EMBL" id="KNH02721.1"/>
    </source>
</evidence>
<evidence type="ECO:0000259" key="2">
    <source>
        <dbReference type="Pfam" id="PF07995"/>
    </source>
</evidence>
<keyword evidence="1" id="KW-0732">Signal</keyword>
<evidence type="ECO:0000256" key="1">
    <source>
        <dbReference type="SAM" id="SignalP"/>
    </source>
</evidence>
<dbReference type="PROSITE" id="PS51257">
    <property type="entry name" value="PROKAR_LIPOPROTEIN"/>
    <property type="match status" value="1"/>
</dbReference>
<dbReference type="InterPro" id="IPR011041">
    <property type="entry name" value="Quinoprot_gluc/sorb_DH_b-prop"/>
</dbReference>
<feature type="domain" description="Glucose/Sorbosone dehydrogenase" evidence="2">
    <location>
        <begin position="60"/>
        <end position="390"/>
    </location>
</feature>
<feature type="signal peptide" evidence="1">
    <location>
        <begin position="1"/>
        <end position="27"/>
    </location>
</feature>
<dbReference type="EMBL" id="JYNE01000021">
    <property type="protein sequence ID" value="KNH02721.1"/>
    <property type="molecule type" value="Genomic_DNA"/>
</dbReference>
<dbReference type="Gene3D" id="2.120.10.30">
    <property type="entry name" value="TolB, C-terminal domain"/>
    <property type="match status" value="1"/>
</dbReference>
<dbReference type="InterPro" id="IPR011042">
    <property type="entry name" value="6-blade_b-propeller_TolB-like"/>
</dbReference>
<dbReference type="PANTHER" id="PTHR19328">
    <property type="entry name" value="HEDGEHOG-INTERACTING PROTEIN"/>
    <property type="match status" value="1"/>
</dbReference>
<dbReference type="InterPro" id="IPR012938">
    <property type="entry name" value="Glc/Sorbosone_DH"/>
</dbReference>
<reference evidence="4" key="1">
    <citation type="submission" date="2015-02" db="EMBL/GenBank/DDBJ databases">
        <authorList>
            <person name="Lima A.O."/>
            <person name="Cabral A."/>
            <person name="Porto L.M."/>
            <person name="Silva M.A."/>
        </authorList>
    </citation>
    <scope>NUCLEOTIDE SEQUENCE [LARGE SCALE GENOMIC DNA]</scope>
    <source>
        <strain evidence="4">LAMA 915</strain>
    </source>
</reference>
<dbReference type="Proteomes" id="UP000037446">
    <property type="component" value="Unassembled WGS sequence"/>
</dbReference>